<keyword evidence="1" id="KW-0732">Signal</keyword>
<name>A0A1Y1V9A2_9FUNG</name>
<gene>
    <name evidence="2" type="ORF">BCR36DRAFT_412361</name>
</gene>
<comment type="caution">
    <text evidence="2">The sequence shown here is derived from an EMBL/GenBank/DDBJ whole genome shotgun (WGS) entry which is preliminary data.</text>
</comment>
<dbReference type="Proteomes" id="UP000193719">
    <property type="component" value="Unassembled WGS sequence"/>
</dbReference>
<reference evidence="2 3" key="1">
    <citation type="submission" date="2016-08" db="EMBL/GenBank/DDBJ databases">
        <title>Genomes of anaerobic fungi encode conserved fungal cellulosomes for biomass hydrolysis.</title>
        <authorList>
            <consortium name="DOE Joint Genome Institute"/>
            <person name="Haitjema C.H."/>
            <person name="Gilmore S.P."/>
            <person name="Henske J.K."/>
            <person name="Solomon K.V."/>
            <person name="De Groot R."/>
            <person name="Kuo A."/>
            <person name="Mondo S.J."/>
            <person name="Salamov A.A."/>
            <person name="Labutti K."/>
            <person name="Zhao Z."/>
            <person name="Chiniquy J."/>
            <person name="Barry K."/>
            <person name="Brewer H.M."/>
            <person name="Purvine S.O."/>
            <person name="Wright A.T."/>
            <person name="Boxma B."/>
            <person name="Van Alen T."/>
            <person name="Hackstein J.H."/>
            <person name="Baker S.E."/>
            <person name="Grigoriev I.V."/>
            <person name="O'Malley M.A."/>
        </authorList>
    </citation>
    <scope>NUCLEOTIDE SEQUENCE [LARGE SCALE GENOMIC DNA]</scope>
    <source>
        <strain evidence="3">finn</strain>
    </source>
</reference>
<reference evidence="2 3" key="2">
    <citation type="submission" date="2016-08" db="EMBL/GenBank/DDBJ databases">
        <title>Pervasive Adenine N6-methylation of Active Genes in Fungi.</title>
        <authorList>
            <consortium name="DOE Joint Genome Institute"/>
            <person name="Mondo S.J."/>
            <person name="Dannebaum R.O."/>
            <person name="Kuo R.C."/>
            <person name="Labutti K."/>
            <person name="Haridas S."/>
            <person name="Kuo A."/>
            <person name="Salamov A."/>
            <person name="Ahrendt S.R."/>
            <person name="Lipzen A."/>
            <person name="Sullivan W."/>
            <person name="Andreopoulos W.B."/>
            <person name="Clum A."/>
            <person name="Lindquist E."/>
            <person name="Daum C."/>
            <person name="Ramamoorthy G.K."/>
            <person name="Gryganskyi A."/>
            <person name="Culley D."/>
            <person name="Magnuson J.K."/>
            <person name="James T.Y."/>
            <person name="O'Malley M.A."/>
            <person name="Stajich J.E."/>
            <person name="Spatafora J.W."/>
            <person name="Visel A."/>
            <person name="Grigoriev I.V."/>
        </authorList>
    </citation>
    <scope>NUCLEOTIDE SEQUENCE [LARGE SCALE GENOMIC DNA]</scope>
    <source>
        <strain evidence="3">finn</strain>
    </source>
</reference>
<evidence type="ECO:0000313" key="2">
    <source>
        <dbReference type="EMBL" id="ORX50339.1"/>
    </source>
</evidence>
<keyword evidence="3" id="KW-1185">Reference proteome</keyword>
<dbReference type="EMBL" id="MCFH01000021">
    <property type="protein sequence ID" value="ORX50339.1"/>
    <property type="molecule type" value="Genomic_DNA"/>
</dbReference>
<proteinExistence type="predicted"/>
<sequence>MIYINILNLKNILLLGIGILLSFGSAEINNKCSSGNGICVGIKDCEDVGGTTVDGLCSGDSSSIKCCIKKKCYVDGSEGSCMFTSECKGTSYIGACPGGNNYQCCIKDDNHTSFIKNNPSLTKKQSNNLYYNELNNYYNTKKNYLKNKKTQLYSLKKNKKLYPYNRIDRKKLSIYQPSKISTFKNLNWSSKITTNKVYIQTSKKTKTYNYYIKTLKTKTFKYFKYYTHNSIISHTNIQITSIKSFPTTISTLNDNITASFIYNNTNEISQQIQTWSEQIQNSNKTTITNIYNCPTSSNHTFTNSGDSKIYEALSELLKNKGVCQNNPTDMDNYFDDEIGYTCLGVTPSLGYANRETYFAYAVETCKYGKAYFVHCAYKLNKENFINAVEKLYDEQYAGKGGCSNLPQPAFYICLDLVIHHGPAWSTNIIKNNPIGNMNGKEYGYLLNKLSREKYFKMGQQLDYNANDEYEWKAIIKRRNEYIDNYC</sequence>
<organism evidence="2 3">
    <name type="scientific">Piromyces finnis</name>
    <dbReference type="NCBI Taxonomy" id="1754191"/>
    <lineage>
        <taxon>Eukaryota</taxon>
        <taxon>Fungi</taxon>
        <taxon>Fungi incertae sedis</taxon>
        <taxon>Chytridiomycota</taxon>
        <taxon>Chytridiomycota incertae sedis</taxon>
        <taxon>Neocallimastigomycetes</taxon>
        <taxon>Neocallimastigales</taxon>
        <taxon>Neocallimastigaceae</taxon>
        <taxon>Piromyces</taxon>
    </lineage>
</organism>
<accession>A0A1Y1V9A2</accession>
<evidence type="ECO:0000313" key="3">
    <source>
        <dbReference type="Proteomes" id="UP000193719"/>
    </source>
</evidence>
<protein>
    <recommendedName>
        <fullName evidence="4">Lysozyme-like protein</fullName>
    </recommendedName>
</protein>
<dbReference type="AlphaFoldDB" id="A0A1Y1V9A2"/>
<feature type="signal peptide" evidence="1">
    <location>
        <begin position="1"/>
        <end position="26"/>
    </location>
</feature>
<evidence type="ECO:0008006" key="4">
    <source>
        <dbReference type="Google" id="ProtNLM"/>
    </source>
</evidence>
<evidence type="ECO:0000256" key="1">
    <source>
        <dbReference type="SAM" id="SignalP"/>
    </source>
</evidence>
<feature type="chain" id="PRO_5011965599" description="Lysozyme-like protein" evidence="1">
    <location>
        <begin position="27"/>
        <end position="486"/>
    </location>
</feature>
<dbReference type="OrthoDB" id="10258417at2759"/>